<dbReference type="GO" id="GO:0035091">
    <property type="term" value="F:phosphatidylinositol binding"/>
    <property type="evidence" value="ECO:0007669"/>
    <property type="project" value="InterPro"/>
</dbReference>
<evidence type="ECO:0000256" key="4">
    <source>
        <dbReference type="ARBA" id="ARBA00022553"/>
    </source>
</evidence>
<keyword evidence="4" id="KW-0597">Phosphoprotein</keyword>
<keyword evidence="14" id="KW-0808">Transferase</keyword>
<dbReference type="InterPro" id="IPR011011">
    <property type="entry name" value="Znf_FYVE_PHD"/>
</dbReference>
<feature type="domain" description="FYVE-type" evidence="11">
    <location>
        <begin position="158"/>
        <end position="218"/>
    </location>
</feature>
<dbReference type="PANTHER" id="PTHR46275:SF1">
    <property type="entry name" value="HEPATOCYTE GROWTH FACTOR-REGULATED TYROSINE KINASE SUBSTRATE"/>
    <property type="match status" value="1"/>
</dbReference>
<organism evidence="13 14">
    <name type="scientific">Hyalella azteca</name>
    <name type="common">Amphipod</name>
    <dbReference type="NCBI Taxonomy" id="294128"/>
    <lineage>
        <taxon>Eukaryota</taxon>
        <taxon>Metazoa</taxon>
        <taxon>Ecdysozoa</taxon>
        <taxon>Arthropoda</taxon>
        <taxon>Crustacea</taxon>
        <taxon>Multicrustacea</taxon>
        <taxon>Malacostraca</taxon>
        <taxon>Eumalacostraca</taxon>
        <taxon>Peracarida</taxon>
        <taxon>Amphipoda</taxon>
        <taxon>Senticaudata</taxon>
        <taxon>Talitrida</taxon>
        <taxon>Talitroidea</taxon>
        <taxon>Hyalellidae</taxon>
        <taxon>Hyalella</taxon>
    </lineage>
</organism>
<dbReference type="Gene3D" id="1.25.40.90">
    <property type="match status" value="1"/>
</dbReference>
<feature type="compositionally biased region" description="Low complexity" evidence="10">
    <location>
        <begin position="344"/>
        <end position="358"/>
    </location>
</feature>
<evidence type="ECO:0000256" key="10">
    <source>
        <dbReference type="SAM" id="MobiDB-lite"/>
    </source>
</evidence>
<gene>
    <name evidence="14" type="primary">LOC108676700</name>
</gene>
<keyword evidence="6 8" id="KW-0863">Zinc-finger</keyword>
<feature type="region of interest" description="Disordered" evidence="10">
    <location>
        <begin position="289"/>
        <end position="328"/>
    </location>
</feature>
<dbReference type="GO" id="GO:0008270">
    <property type="term" value="F:zinc ion binding"/>
    <property type="evidence" value="ECO:0007669"/>
    <property type="project" value="UniProtKB-KW"/>
</dbReference>
<dbReference type="InterPro" id="IPR013083">
    <property type="entry name" value="Znf_RING/FYVE/PHD"/>
</dbReference>
<dbReference type="PIRSF" id="PIRSF036956">
    <property type="entry name" value="Hrs_Vps27"/>
    <property type="match status" value="1"/>
</dbReference>
<dbReference type="GO" id="GO:0032456">
    <property type="term" value="P:endocytic recycling"/>
    <property type="evidence" value="ECO:0007669"/>
    <property type="project" value="TreeGrafter"/>
</dbReference>
<reference evidence="14" key="1">
    <citation type="submission" date="2025-08" db="UniProtKB">
        <authorList>
            <consortium name="RefSeq"/>
        </authorList>
    </citation>
    <scope>IDENTIFICATION</scope>
    <source>
        <tissue evidence="14">Whole organism</tissue>
    </source>
</reference>
<dbReference type="Pfam" id="PF00790">
    <property type="entry name" value="VHS"/>
    <property type="match status" value="1"/>
</dbReference>
<dbReference type="Proteomes" id="UP000694843">
    <property type="component" value="Unplaced"/>
</dbReference>
<feature type="compositionally biased region" description="Low complexity" evidence="10">
    <location>
        <begin position="649"/>
        <end position="690"/>
    </location>
</feature>
<dbReference type="PROSITE" id="PS50330">
    <property type="entry name" value="UIM"/>
    <property type="match status" value="1"/>
</dbReference>
<feature type="compositionally biased region" description="Low complexity" evidence="10">
    <location>
        <begin position="232"/>
        <end position="256"/>
    </location>
</feature>
<dbReference type="InterPro" id="IPR017455">
    <property type="entry name" value="Znf_FYVE-rel"/>
</dbReference>
<dbReference type="Gene3D" id="3.30.40.10">
    <property type="entry name" value="Zinc/RING finger domain, C3HC4 (zinc finger)"/>
    <property type="match status" value="1"/>
</dbReference>
<dbReference type="SUPFAM" id="SSF48464">
    <property type="entry name" value="ENTH/VHS domain"/>
    <property type="match status" value="1"/>
</dbReference>
<comment type="subcellular location">
    <subcellularLocation>
        <location evidence="1">Cytoplasm</location>
    </subcellularLocation>
</comment>
<dbReference type="PROSITE" id="PS50178">
    <property type="entry name" value="ZF_FYVE"/>
    <property type="match status" value="1"/>
</dbReference>
<dbReference type="PANTHER" id="PTHR46275">
    <property type="entry name" value="HEPATOCYTE GROWTH FACTOR-REGULATED TYROSINE KINASE SUBSTRATE"/>
    <property type="match status" value="1"/>
</dbReference>
<dbReference type="InterPro" id="IPR008942">
    <property type="entry name" value="ENTH_VHS"/>
</dbReference>
<name>A0A8B7P5F1_HYAAZ</name>
<feature type="coiled-coil region" evidence="9">
    <location>
        <begin position="440"/>
        <end position="501"/>
    </location>
</feature>
<dbReference type="GO" id="GO:0005769">
    <property type="term" value="C:early endosome"/>
    <property type="evidence" value="ECO:0007669"/>
    <property type="project" value="TreeGrafter"/>
</dbReference>
<keyword evidence="3" id="KW-0963">Cytoplasm</keyword>
<dbReference type="SMART" id="SM00288">
    <property type="entry name" value="VHS"/>
    <property type="match status" value="1"/>
</dbReference>
<feature type="compositionally biased region" description="Low complexity" evidence="10">
    <location>
        <begin position="698"/>
        <end position="711"/>
    </location>
</feature>
<dbReference type="OrthoDB" id="957735at2759"/>
<evidence type="ECO:0000256" key="1">
    <source>
        <dbReference type="ARBA" id="ARBA00004496"/>
    </source>
</evidence>
<dbReference type="Pfam" id="PF01363">
    <property type="entry name" value="FYVE"/>
    <property type="match status" value="1"/>
</dbReference>
<keyword evidence="5" id="KW-0479">Metal-binding</keyword>
<proteinExistence type="predicted"/>
<feature type="compositionally biased region" description="Pro residues" evidence="10">
    <location>
        <begin position="712"/>
        <end position="737"/>
    </location>
</feature>
<dbReference type="RefSeq" id="XP_018020316.1">
    <property type="nucleotide sequence ID" value="XM_018164827.2"/>
</dbReference>
<feature type="region of interest" description="Disordered" evidence="10">
    <location>
        <begin position="221"/>
        <end position="269"/>
    </location>
</feature>
<evidence type="ECO:0000256" key="7">
    <source>
        <dbReference type="ARBA" id="ARBA00022833"/>
    </source>
</evidence>
<accession>A0A8B7P5F1</accession>
<feature type="region of interest" description="Disordered" evidence="10">
    <location>
        <begin position="340"/>
        <end position="402"/>
    </location>
</feature>
<evidence type="ECO:0000256" key="5">
    <source>
        <dbReference type="ARBA" id="ARBA00022723"/>
    </source>
</evidence>
<dbReference type="CDD" id="cd15720">
    <property type="entry name" value="FYVE_Hrs"/>
    <property type="match status" value="1"/>
</dbReference>
<evidence type="ECO:0000259" key="12">
    <source>
        <dbReference type="PROSITE" id="PS50179"/>
    </source>
</evidence>
<dbReference type="InterPro" id="IPR003903">
    <property type="entry name" value="UIM_dom"/>
</dbReference>
<feature type="region of interest" description="Disordered" evidence="10">
    <location>
        <begin position="636"/>
        <end position="752"/>
    </location>
</feature>
<evidence type="ECO:0000256" key="8">
    <source>
        <dbReference type="PROSITE-ProRule" id="PRU00091"/>
    </source>
</evidence>
<feature type="compositionally biased region" description="Low complexity" evidence="10">
    <location>
        <begin position="738"/>
        <end position="752"/>
    </location>
</feature>
<dbReference type="CTD" id="33458"/>
<dbReference type="GeneID" id="108676700"/>
<dbReference type="OMA" id="DQQCSAK"/>
<evidence type="ECO:0000256" key="2">
    <source>
        <dbReference type="ARBA" id="ARBA00015450"/>
    </source>
</evidence>
<dbReference type="SUPFAM" id="SSF57903">
    <property type="entry name" value="FYVE/PHD zinc finger"/>
    <property type="match status" value="1"/>
</dbReference>
<feature type="domain" description="VHS" evidence="12">
    <location>
        <begin position="13"/>
        <end position="141"/>
    </location>
</feature>
<evidence type="ECO:0000313" key="14">
    <source>
        <dbReference type="RefSeq" id="XP_018020316.1"/>
    </source>
</evidence>
<evidence type="ECO:0000256" key="6">
    <source>
        <dbReference type="ARBA" id="ARBA00022771"/>
    </source>
</evidence>
<keyword evidence="13" id="KW-1185">Reference proteome</keyword>
<dbReference type="GO" id="GO:0043130">
    <property type="term" value="F:ubiquitin binding"/>
    <property type="evidence" value="ECO:0007669"/>
    <property type="project" value="InterPro"/>
</dbReference>
<sequence length="752" mass="83138">MPSSEISLLLEKATNSLLLEVDMLSTMQIVDAIRQNDVSAKQAVQCIYARLKDKNPNVVLMTLQVLEAVVKNCGEAIHVEVCSRPYCEAMEELIRSNTNDEVRSAACFLLGSWCSAFKGQPKLQAVQDLANILQVKGFNITMNNEAAALYSSDAAPNWVEADCCYRCRSTFTLIKRKHHCRACGQIFCHDCSSKSSIIPKFGIEKEVRVCVSCYHDINTPQSGRSKSKDDATASSPAKKAPAGSSSSKSSSTGTSKTEAELQEEEELQLALALSRSDAENKINEKLRHTSTMLGGGGWRNGGGVSAPPHSPSPPPAAAPPPSTQGETDELAKYLNRSHWEQRKQQNNSSNKNNSNKSRYSAADEGSTEDVAAEGGAIKELASPTSPPGKREEALQTSNEDDMNEFVSTFRAQLDVFVNRMKSNQSRGRPIAHDTSVQSLFMNLTTMHEQLQQHLQQQEAKRVWYEQLQDKLNQTRDARAALEALREDHRERKRREREEQQRVRQIQMMQKLEVMRKKKQEYLEYQRQLAVHRMAQTERQLMHQPPPAILPGQPLPPAMAAQPPQPGQPFYSQPMAGPPHMAEPHMARPHMAEPHMTGPHMAAAPHMAGGVTYPSNMPGNPYMPYMTAHGPVYFAGANGGQPTPVGYPHQPGQQPLQPGQQPLQPGQQPFQPGQQPLQPGQQPLQPGQQPLQPGPQPLQPGQQPLQPGQQPLQPGPQPFQPGPQPFQPSHLPPQPLQPLPEEQQQQAELISFD</sequence>
<protein>
    <recommendedName>
        <fullName evidence="2">Hepatocyte growth factor-regulated tyrosine kinase substrate</fullName>
    </recommendedName>
</protein>
<dbReference type="GO" id="GO:0016301">
    <property type="term" value="F:kinase activity"/>
    <property type="evidence" value="ECO:0007669"/>
    <property type="project" value="UniProtKB-KW"/>
</dbReference>
<evidence type="ECO:0000256" key="9">
    <source>
        <dbReference type="SAM" id="Coils"/>
    </source>
</evidence>
<dbReference type="InterPro" id="IPR000306">
    <property type="entry name" value="Znf_FYVE"/>
</dbReference>
<dbReference type="InterPro" id="IPR017073">
    <property type="entry name" value="HGS/VPS27"/>
</dbReference>
<dbReference type="GO" id="GO:0031623">
    <property type="term" value="P:receptor internalization"/>
    <property type="evidence" value="ECO:0007669"/>
    <property type="project" value="TreeGrafter"/>
</dbReference>
<feature type="compositionally biased region" description="Pro residues" evidence="10">
    <location>
        <begin position="308"/>
        <end position="322"/>
    </location>
</feature>
<dbReference type="PROSITE" id="PS50179">
    <property type="entry name" value="VHS"/>
    <property type="match status" value="1"/>
</dbReference>
<dbReference type="Gene3D" id="1.20.5.1940">
    <property type="match status" value="1"/>
</dbReference>
<evidence type="ECO:0000256" key="3">
    <source>
        <dbReference type="ARBA" id="ARBA00022490"/>
    </source>
</evidence>
<evidence type="ECO:0000313" key="13">
    <source>
        <dbReference type="Proteomes" id="UP000694843"/>
    </source>
</evidence>
<dbReference type="InterPro" id="IPR024641">
    <property type="entry name" value="HRS_helical"/>
</dbReference>
<keyword evidence="7" id="KW-0862">Zinc</keyword>
<feature type="compositionally biased region" description="Gly residues" evidence="10">
    <location>
        <begin position="293"/>
        <end position="304"/>
    </location>
</feature>
<dbReference type="Pfam" id="PF12210">
    <property type="entry name" value="Hrs_helical"/>
    <property type="match status" value="1"/>
</dbReference>
<dbReference type="SMART" id="SM00064">
    <property type="entry name" value="FYVE"/>
    <property type="match status" value="1"/>
</dbReference>
<keyword evidence="9" id="KW-0175">Coiled coil</keyword>
<evidence type="ECO:0000259" key="11">
    <source>
        <dbReference type="PROSITE" id="PS50178"/>
    </source>
</evidence>
<keyword evidence="14" id="KW-0418">Kinase</keyword>
<dbReference type="KEGG" id="hazt:108676700"/>
<dbReference type="InterPro" id="IPR002014">
    <property type="entry name" value="VHS_dom"/>
</dbReference>
<dbReference type="AlphaFoldDB" id="A0A8B7P5F1"/>